<dbReference type="RefSeq" id="WP_011446958.1">
    <property type="nucleotide sequence ID" value="NC_007794.1"/>
</dbReference>
<dbReference type="InterPro" id="IPR050884">
    <property type="entry name" value="CNP_phosphodiesterase-III"/>
</dbReference>
<dbReference type="AlphaFoldDB" id="Q2G317"/>
<dbReference type="eggNOG" id="COG1409">
    <property type="taxonomic scope" value="Bacteria"/>
</dbReference>
<dbReference type="STRING" id="279238.Saro_3321"/>
<dbReference type="SUPFAM" id="SSF56300">
    <property type="entry name" value="Metallo-dependent phosphatases"/>
    <property type="match status" value="1"/>
</dbReference>
<keyword evidence="2" id="KW-0378">Hydrolase</keyword>
<reference evidence="7" key="1">
    <citation type="submission" date="2006-01" db="EMBL/GenBank/DDBJ databases">
        <title>Complete sequence of Novosphingobium aromaticivorans DSM 12444.</title>
        <authorList>
            <consortium name="US DOE Joint Genome Institute"/>
            <person name="Copeland A."/>
            <person name="Lucas S."/>
            <person name="Lapidus A."/>
            <person name="Barry K."/>
            <person name="Detter J.C."/>
            <person name="Glavina T."/>
            <person name="Hammon N."/>
            <person name="Israni S."/>
            <person name="Pitluck S."/>
            <person name="Chain P."/>
            <person name="Malfatti S."/>
            <person name="Shin M."/>
            <person name="Vergez L."/>
            <person name="Schmutz J."/>
            <person name="Larimer F."/>
            <person name="Land M."/>
            <person name="Kyrpides N."/>
            <person name="Ivanova N."/>
            <person name="Fredrickson J."/>
            <person name="Balkwill D."/>
            <person name="Romine M.F."/>
            <person name="Richardson P."/>
        </authorList>
    </citation>
    <scope>NUCLEOTIDE SEQUENCE [LARGE SCALE GENOMIC DNA]</scope>
    <source>
        <strain evidence="7">ATCC 700278 / DSM 12444 / CCUG 56034 / CIP 105152 / NBRC 16084 / F199</strain>
    </source>
</reference>
<dbReference type="EMBL" id="CP000248">
    <property type="protein sequence ID" value="ABD27756.1"/>
    <property type="molecule type" value="Genomic_DNA"/>
</dbReference>
<feature type="domain" description="Calcineurin-like phosphoesterase" evidence="5">
    <location>
        <begin position="3"/>
        <end position="192"/>
    </location>
</feature>
<comment type="similarity">
    <text evidence="4">Belongs to the cyclic nucleotide phosphodiesterase class-III family.</text>
</comment>
<proteinExistence type="inferred from homology"/>
<protein>
    <submittedName>
        <fullName evidence="6">Metallophosphoesterase</fullName>
    </submittedName>
</protein>
<evidence type="ECO:0000256" key="3">
    <source>
        <dbReference type="ARBA" id="ARBA00023004"/>
    </source>
</evidence>
<keyword evidence="1" id="KW-0479">Metal-binding</keyword>
<evidence type="ECO:0000256" key="4">
    <source>
        <dbReference type="ARBA" id="ARBA00025742"/>
    </source>
</evidence>
<accession>Q2G317</accession>
<gene>
    <name evidence="6" type="ordered locus">Saro_3321</name>
</gene>
<evidence type="ECO:0000313" key="6">
    <source>
        <dbReference type="EMBL" id="ABD27756.1"/>
    </source>
</evidence>
<evidence type="ECO:0000259" key="5">
    <source>
        <dbReference type="Pfam" id="PF00149"/>
    </source>
</evidence>
<dbReference type="GO" id="GO:0016787">
    <property type="term" value="F:hydrolase activity"/>
    <property type="evidence" value="ECO:0007669"/>
    <property type="project" value="UniProtKB-KW"/>
</dbReference>
<keyword evidence="3" id="KW-0408">Iron</keyword>
<evidence type="ECO:0000256" key="1">
    <source>
        <dbReference type="ARBA" id="ARBA00022723"/>
    </source>
</evidence>
<dbReference type="Proteomes" id="UP000009134">
    <property type="component" value="Chromosome"/>
</dbReference>
<dbReference type="InterPro" id="IPR004843">
    <property type="entry name" value="Calcineurin-like_PHP"/>
</dbReference>
<evidence type="ECO:0000313" key="7">
    <source>
        <dbReference type="Proteomes" id="UP000009134"/>
    </source>
</evidence>
<dbReference type="Pfam" id="PF00149">
    <property type="entry name" value="Metallophos"/>
    <property type="match status" value="1"/>
</dbReference>
<dbReference type="HOGENOM" id="CLU_063034_0_0_5"/>
<dbReference type="PANTHER" id="PTHR42988">
    <property type="entry name" value="PHOSPHOHYDROLASE"/>
    <property type="match status" value="1"/>
</dbReference>
<evidence type="ECO:0000256" key="2">
    <source>
        <dbReference type="ARBA" id="ARBA00022801"/>
    </source>
</evidence>
<sequence>MTRLFHISDIHFGLEDRRALDWVAQCIAREKPDAVAITGDLTMRARHREFAAACQWIRALDVPVTVEVGNHDLPYFNLVERFVDPYRRFRSIEALVEREIDLPGVAIVPLKTTARAQWRLNWSKGVVGNAALAHTLCAIDALPEGTRAIVACHHPLVEAGTRGKALTRGGSRALAELARRDVIAVISGHVHDAFDLIHPTPNGPVRMIGAGTLSQRVRSTPPSFNELTLEDGRITVRVRNLEHVPTCDMLIEDVPENALPPRTQGEPVAPVAAVPAIDPPVH</sequence>
<organism evidence="6 7">
    <name type="scientific">Novosphingobium aromaticivorans (strain ATCC 700278 / DSM 12444 / CCUG 56034 / CIP 105152 / NBRC 16084 / F199)</name>
    <dbReference type="NCBI Taxonomy" id="279238"/>
    <lineage>
        <taxon>Bacteria</taxon>
        <taxon>Pseudomonadati</taxon>
        <taxon>Pseudomonadota</taxon>
        <taxon>Alphaproteobacteria</taxon>
        <taxon>Sphingomonadales</taxon>
        <taxon>Sphingomonadaceae</taxon>
        <taxon>Novosphingobium</taxon>
    </lineage>
</organism>
<dbReference type="Gene3D" id="3.60.21.10">
    <property type="match status" value="1"/>
</dbReference>
<dbReference type="InterPro" id="IPR029052">
    <property type="entry name" value="Metallo-depent_PP-like"/>
</dbReference>
<dbReference type="KEGG" id="nar:Saro_3321"/>
<keyword evidence="7" id="KW-1185">Reference proteome</keyword>
<dbReference type="PANTHER" id="PTHR42988:SF2">
    <property type="entry name" value="CYCLIC NUCLEOTIDE PHOSPHODIESTERASE CBUA0032-RELATED"/>
    <property type="match status" value="1"/>
</dbReference>
<dbReference type="GO" id="GO:0046872">
    <property type="term" value="F:metal ion binding"/>
    <property type="evidence" value="ECO:0007669"/>
    <property type="project" value="UniProtKB-KW"/>
</dbReference>
<name>Q2G317_NOVAD</name>